<reference evidence="2" key="1">
    <citation type="submission" date="2014-05" db="EMBL/GenBank/DDBJ databases">
        <authorList>
            <person name="Jahns A.C."/>
            <person name="Eilers H."/>
            <person name="Alexeyev O.A."/>
        </authorList>
    </citation>
    <scope>NUCLEOTIDE SEQUENCE [LARGE SCALE GENOMIC DNA]</scope>
    <source>
        <strain evidence="2">DSM 20700</strain>
    </source>
</reference>
<protein>
    <submittedName>
        <fullName evidence="2">Uncharacterized protein</fullName>
    </submittedName>
</protein>
<dbReference type="EMBL" id="JNBU01000166">
    <property type="protein sequence ID" value="OCT41598.1"/>
    <property type="molecule type" value="Genomic_DNA"/>
</dbReference>
<sequence>MRKAGVWWEFLSLLSGGTEGQAAQPDPMPHSHPMEPRTPRGYGRKAMRVGVDVILGPAPVGTIAQR</sequence>
<name>A0A9X5R1L2_9ACTN</name>
<organism evidence="2">
    <name type="scientific">Cutibacterium granulosum DSM 20700</name>
    <dbReference type="NCBI Taxonomy" id="1160719"/>
    <lineage>
        <taxon>Bacteria</taxon>
        <taxon>Bacillati</taxon>
        <taxon>Actinomycetota</taxon>
        <taxon>Actinomycetes</taxon>
        <taxon>Propionibacteriales</taxon>
        <taxon>Propionibacteriaceae</taxon>
        <taxon>Cutibacterium</taxon>
    </lineage>
</organism>
<evidence type="ECO:0000256" key="1">
    <source>
        <dbReference type="SAM" id="MobiDB-lite"/>
    </source>
</evidence>
<gene>
    <name evidence="2" type="ORF">L860_16005</name>
</gene>
<comment type="caution">
    <text evidence="2">The sequence shown here is derived from an EMBL/GenBank/DDBJ whole genome shotgun (WGS) entry which is preliminary data.</text>
</comment>
<dbReference type="AlphaFoldDB" id="A0A9X5R1L2"/>
<accession>A0A9X5R1L2</accession>
<proteinExistence type="predicted"/>
<feature type="region of interest" description="Disordered" evidence="1">
    <location>
        <begin position="18"/>
        <end position="42"/>
    </location>
</feature>
<evidence type="ECO:0000313" key="2">
    <source>
        <dbReference type="EMBL" id="OCT41598.1"/>
    </source>
</evidence>